<accession>A3TZR2</accession>
<dbReference type="PROSITE" id="PS51078">
    <property type="entry name" value="ICLR_ED"/>
    <property type="match status" value="1"/>
</dbReference>
<dbReference type="PANTHER" id="PTHR30136">
    <property type="entry name" value="HELIX-TURN-HELIX TRANSCRIPTIONAL REGULATOR, ICLR FAMILY"/>
    <property type="match status" value="1"/>
</dbReference>
<protein>
    <submittedName>
        <fullName evidence="2">Transcriptional regulator, IclR family protein</fullName>
    </submittedName>
</protein>
<gene>
    <name evidence="2" type="ORF">OB2597_17542</name>
</gene>
<evidence type="ECO:0000313" key="2">
    <source>
        <dbReference type="EMBL" id="EAQ02543.1"/>
    </source>
</evidence>
<dbReference type="STRING" id="252305.OB2597_17542"/>
<dbReference type="EMBL" id="AAMO01000007">
    <property type="protein sequence ID" value="EAQ02543.1"/>
    <property type="molecule type" value="Genomic_DNA"/>
</dbReference>
<dbReference type="InterPro" id="IPR029016">
    <property type="entry name" value="GAF-like_dom_sf"/>
</dbReference>
<proteinExistence type="predicted"/>
<feature type="domain" description="IclR-ED" evidence="1">
    <location>
        <begin position="26"/>
        <end position="208"/>
    </location>
</feature>
<reference evidence="2 3" key="1">
    <citation type="journal article" date="2010" name="J. Bacteriol.">
        <title>Genome sequences of Oceanicola granulosus HTCC2516(T) and Oceanicola batsensis HTCC2597(TDelta).</title>
        <authorList>
            <person name="Thrash J.C."/>
            <person name="Cho J.C."/>
            <person name="Vergin K.L."/>
            <person name="Giovannoni S.J."/>
        </authorList>
    </citation>
    <scope>NUCLEOTIDE SEQUENCE [LARGE SCALE GENOMIC DNA]</scope>
    <source>
        <strain evidence="3">ATCC BAA-863 / DSM 15984 / KCTC 12145 / HTCC2597</strain>
    </source>
</reference>
<dbReference type="GO" id="GO:0003677">
    <property type="term" value="F:DNA binding"/>
    <property type="evidence" value="ECO:0007669"/>
    <property type="project" value="TreeGrafter"/>
</dbReference>
<sequence length="222" mass="24479">MLVLLRPLTEKGYLMREEDNYFLGPRIFQFAQSILTNHPFEAVLRGVMSDVVKETGETILFAVRDGENVVYSSVVESPQPVRYVAQQGINRPLFCSASGLVMLAFDTQQELDDYFRRTELKPLTPNSIVDENELRRIISQIRKSGYASTAGTAHVDAAGFGVPVFRADGNLAGALVIGAPLERAKRNEKSYVAAAKTAAERLSRALGYPSGLEEGPDETAWH</sequence>
<dbReference type="InterPro" id="IPR050707">
    <property type="entry name" value="HTH_MetabolicPath_Reg"/>
</dbReference>
<dbReference type="Pfam" id="PF01614">
    <property type="entry name" value="IclR_C"/>
    <property type="match status" value="1"/>
</dbReference>
<evidence type="ECO:0000259" key="1">
    <source>
        <dbReference type="PROSITE" id="PS51078"/>
    </source>
</evidence>
<dbReference type="SUPFAM" id="SSF55781">
    <property type="entry name" value="GAF domain-like"/>
    <property type="match status" value="1"/>
</dbReference>
<dbReference type="HOGENOM" id="CLU_062618_4_3_5"/>
<dbReference type="PANTHER" id="PTHR30136:SF35">
    <property type="entry name" value="HTH-TYPE TRANSCRIPTIONAL REGULATOR RV1719"/>
    <property type="match status" value="1"/>
</dbReference>
<dbReference type="InterPro" id="IPR014757">
    <property type="entry name" value="Tscrpt_reg_IclR_C"/>
</dbReference>
<organism evidence="2 3">
    <name type="scientific">Pseudooceanicola batsensis (strain ATCC BAA-863 / DSM 15984 / KCTC 12145 / HTCC2597)</name>
    <name type="common">Oceanicola batsensis</name>
    <dbReference type="NCBI Taxonomy" id="252305"/>
    <lineage>
        <taxon>Bacteria</taxon>
        <taxon>Pseudomonadati</taxon>
        <taxon>Pseudomonadota</taxon>
        <taxon>Alphaproteobacteria</taxon>
        <taxon>Rhodobacterales</taxon>
        <taxon>Paracoccaceae</taxon>
        <taxon>Pseudooceanicola</taxon>
    </lineage>
</organism>
<comment type="caution">
    <text evidence="2">The sequence shown here is derived from an EMBL/GenBank/DDBJ whole genome shotgun (WGS) entry which is preliminary data.</text>
</comment>
<dbReference type="GO" id="GO:0003700">
    <property type="term" value="F:DNA-binding transcription factor activity"/>
    <property type="evidence" value="ECO:0007669"/>
    <property type="project" value="TreeGrafter"/>
</dbReference>
<dbReference type="AlphaFoldDB" id="A3TZR2"/>
<name>A3TZR2_PSEBH</name>
<keyword evidence="3" id="KW-1185">Reference proteome</keyword>
<dbReference type="Gene3D" id="3.30.450.40">
    <property type="match status" value="1"/>
</dbReference>
<dbReference type="Proteomes" id="UP000004318">
    <property type="component" value="Unassembled WGS sequence"/>
</dbReference>
<evidence type="ECO:0000313" key="3">
    <source>
        <dbReference type="Proteomes" id="UP000004318"/>
    </source>
</evidence>
<dbReference type="GO" id="GO:0045892">
    <property type="term" value="P:negative regulation of DNA-templated transcription"/>
    <property type="evidence" value="ECO:0007669"/>
    <property type="project" value="TreeGrafter"/>
</dbReference>